<evidence type="ECO:0000313" key="3">
    <source>
        <dbReference type="Proteomes" id="UP000002785"/>
    </source>
</evidence>
<evidence type="ECO:0000313" key="2">
    <source>
        <dbReference type="EMBL" id="EDY55718.1"/>
    </source>
</evidence>
<organism evidence="2 3">
    <name type="scientific">Streptomyces sviceus (strain ATCC 29083 / DSM 924 / JCM 4929 / NBRC 13980 / NCIMB 11184 / NRRL 5439 / UC 5370)</name>
    <dbReference type="NCBI Taxonomy" id="463191"/>
    <lineage>
        <taxon>Bacteria</taxon>
        <taxon>Bacillati</taxon>
        <taxon>Actinomycetota</taxon>
        <taxon>Actinomycetes</taxon>
        <taxon>Kitasatosporales</taxon>
        <taxon>Streptomycetaceae</taxon>
        <taxon>Streptomyces</taxon>
    </lineage>
</organism>
<evidence type="ECO:0000256" key="1">
    <source>
        <dbReference type="SAM" id="MobiDB-lite"/>
    </source>
</evidence>
<dbReference type="eggNOG" id="ENOG5031JA8">
    <property type="taxonomic scope" value="Bacteria"/>
</dbReference>
<feature type="region of interest" description="Disordered" evidence="1">
    <location>
        <begin position="168"/>
        <end position="196"/>
    </location>
</feature>
<dbReference type="AlphaFoldDB" id="B5HSB3"/>
<dbReference type="RefSeq" id="WP_007387221.1">
    <property type="nucleotide sequence ID" value="NZ_CM000951.1"/>
</dbReference>
<reference evidence="2" key="1">
    <citation type="submission" date="2009-10" db="EMBL/GenBank/DDBJ databases">
        <title>The genome sequence of Streptomyces sviceus strain ATCC 29083.</title>
        <authorList>
            <consortium name="The Broad Institute Genome Sequencing Platform"/>
            <consortium name="Broad Institute Microbial Sequencing Center"/>
            <person name="Fischbach M."/>
            <person name="Godfrey P."/>
            <person name="Ward D."/>
            <person name="Young S."/>
            <person name="Zeng Q."/>
            <person name="Koehrsen M."/>
            <person name="Alvarado L."/>
            <person name="Berlin A.M."/>
            <person name="Bochicchio J."/>
            <person name="Borenstein D."/>
            <person name="Chapman S.B."/>
            <person name="Chen Z."/>
            <person name="Engels R."/>
            <person name="Freedman E."/>
            <person name="Gellesch M."/>
            <person name="Goldberg J."/>
            <person name="Griggs A."/>
            <person name="Gujja S."/>
            <person name="Heilman E.R."/>
            <person name="Heiman D.I."/>
            <person name="Hepburn T.A."/>
            <person name="Howarth C."/>
            <person name="Jen D."/>
            <person name="Larson L."/>
            <person name="Lewis B."/>
            <person name="Mehta T."/>
            <person name="Park D."/>
            <person name="Pearson M."/>
            <person name="Richards J."/>
            <person name="Roberts A."/>
            <person name="Saif S."/>
            <person name="Shea T.D."/>
            <person name="Shenoy N."/>
            <person name="Sisk P."/>
            <person name="Stolte C."/>
            <person name="Sykes S.N."/>
            <person name="Thomson T."/>
            <person name="Walk T."/>
            <person name="White J."/>
            <person name="Yandava C."/>
            <person name="Straight P."/>
            <person name="Clardy J."/>
            <person name="Hung D."/>
            <person name="Kolter R."/>
            <person name="Mekalanos J."/>
            <person name="Walker S."/>
            <person name="Walsh C.T."/>
            <person name="Wieland-Brown L.C."/>
            <person name="Haas B."/>
            <person name="Nusbaum C."/>
            <person name="Birren B."/>
        </authorList>
    </citation>
    <scope>NUCLEOTIDE SEQUENCE [LARGE SCALE GENOMIC DNA]</scope>
    <source>
        <strain evidence="2">ATCC 29083</strain>
    </source>
</reference>
<gene>
    <name evidence="2" type="ORF">SSEG_08888</name>
</gene>
<dbReference type="OrthoDB" id="5083716at2"/>
<keyword evidence="3" id="KW-1185">Reference proteome</keyword>
<dbReference type="Proteomes" id="UP000002785">
    <property type="component" value="Chromosome"/>
</dbReference>
<accession>B5HSB3</accession>
<name>B5HSB3_STRX2</name>
<sequence length="196" mass="22107">MTTAPTPAGTAPNYSWWASEPRRLHRDREEIAAHFPGLAWSEEGAGSWEGTLPRWPFDRPEPAHLTSWIGEEGLRLRVEYSQAYPMVAPRLVPLDPLPKPYEWTQTRWHVNGDATLCLLREAALWTGRDSIVDLLLKAAGWRVEYALMKHNKIERMSDNGIVDDDRFDRLLTQPPAPPDNTEPSDQATAGQDGPAC</sequence>
<protein>
    <submittedName>
        <fullName evidence="2">Uncharacterized protein</fullName>
    </submittedName>
</protein>
<proteinExistence type="predicted"/>
<dbReference type="HOGENOM" id="CLU_1340975_0_0_11"/>
<dbReference type="EMBL" id="CM000951">
    <property type="protein sequence ID" value="EDY55718.1"/>
    <property type="molecule type" value="Genomic_DNA"/>
</dbReference>